<evidence type="ECO:0000313" key="1">
    <source>
        <dbReference type="EMBL" id="KAJ7985083.1"/>
    </source>
</evidence>
<evidence type="ECO:0000313" key="2">
    <source>
        <dbReference type="Proteomes" id="UP001157502"/>
    </source>
</evidence>
<name>A0ACC2F170_DALPE</name>
<reference evidence="1" key="1">
    <citation type="submission" date="2021-05" db="EMBL/GenBank/DDBJ databases">
        <authorList>
            <person name="Pan Q."/>
            <person name="Jouanno E."/>
            <person name="Zahm M."/>
            <person name="Klopp C."/>
            <person name="Cabau C."/>
            <person name="Louis A."/>
            <person name="Berthelot C."/>
            <person name="Parey E."/>
            <person name="Roest Crollius H."/>
            <person name="Montfort J."/>
            <person name="Robinson-Rechavi M."/>
            <person name="Bouchez O."/>
            <person name="Lampietro C."/>
            <person name="Lopez Roques C."/>
            <person name="Donnadieu C."/>
            <person name="Postlethwait J."/>
            <person name="Bobe J."/>
            <person name="Dillon D."/>
            <person name="Chandos A."/>
            <person name="von Hippel F."/>
            <person name="Guiguen Y."/>
        </authorList>
    </citation>
    <scope>NUCLEOTIDE SEQUENCE</scope>
    <source>
        <strain evidence="1">YG-Jan2019</strain>
    </source>
</reference>
<protein>
    <submittedName>
        <fullName evidence="1">Uncharacterized protein</fullName>
    </submittedName>
</protein>
<dbReference type="EMBL" id="CM055763">
    <property type="protein sequence ID" value="KAJ7985083.1"/>
    <property type="molecule type" value="Genomic_DNA"/>
</dbReference>
<accession>A0ACC2F170</accession>
<proteinExistence type="predicted"/>
<organism evidence="1 2">
    <name type="scientific">Dallia pectoralis</name>
    <name type="common">Alaska blackfish</name>
    <dbReference type="NCBI Taxonomy" id="75939"/>
    <lineage>
        <taxon>Eukaryota</taxon>
        <taxon>Metazoa</taxon>
        <taxon>Chordata</taxon>
        <taxon>Craniata</taxon>
        <taxon>Vertebrata</taxon>
        <taxon>Euteleostomi</taxon>
        <taxon>Actinopterygii</taxon>
        <taxon>Neopterygii</taxon>
        <taxon>Teleostei</taxon>
        <taxon>Protacanthopterygii</taxon>
        <taxon>Esociformes</taxon>
        <taxon>Umbridae</taxon>
        <taxon>Dallia</taxon>
    </lineage>
</organism>
<comment type="caution">
    <text evidence="1">The sequence shown here is derived from an EMBL/GenBank/DDBJ whole genome shotgun (WGS) entry which is preliminary data.</text>
</comment>
<gene>
    <name evidence="1" type="ORF">DPEC_G00348400</name>
</gene>
<dbReference type="Proteomes" id="UP001157502">
    <property type="component" value="Chromosome 36"/>
</dbReference>
<keyword evidence="2" id="KW-1185">Reference proteome</keyword>
<sequence length="139" mass="14469">MSLIESGFSTLRGIADQSESPTPLACSSCENIQGRVSLNIRSSLASGCGSATRSVAAQGSVAGVSQTAGPGLMQVSGQLRAASHCDRSCERACCDGPGDYMAVCGWTGEVECNCPIKLARHESRRLGQTPNLDWPSCMI</sequence>